<dbReference type="AlphaFoldDB" id="D2JWT9"/>
<dbReference type="Pfam" id="PF03208">
    <property type="entry name" value="PRA1"/>
    <property type="match status" value="1"/>
</dbReference>
<keyword evidence="3 5" id="KW-1133">Transmembrane helix</keyword>
<evidence type="ECO:0000256" key="5">
    <source>
        <dbReference type="RuleBase" id="RU363107"/>
    </source>
</evidence>
<name>D2JWT9_9TREE</name>
<comment type="similarity">
    <text evidence="5">Belongs to the PRA1 family.</text>
</comment>
<reference evidence="6" key="1">
    <citation type="journal article" date="2010" name="PLoS ONE">
        <title>Morphological and genomic characterization of Filobasidiella depauperata: a homothallic sibling species of the pathogenic cryptococcus species complex.</title>
        <authorList>
            <person name="Rodriguez-Carres M."/>
            <person name="Findley K."/>
            <person name="Sun S."/>
            <person name="Dietrich F.S."/>
            <person name="Heitman J."/>
        </authorList>
    </citation>
    <scope>NUCLEOTIDE SEQUENCE</scope>
    <source>
        <strain evidence="6">CBS7855</strain>
    </source>
</reference>
<dbReference type="VEuPathDB" id="FungiDB:L203_01853"/>
<dbReference type="EMBL" id="GU131348">
    <property type="protein sequence ID" value="ACZ80642.1"/>
    <property type="molecule type" value="Genomic_DNA"/>
</dbReference>
<keyword evidence="2 5" id="KW-0812">Transmembrane</keyword>
<feature type="transmembrane region" description="Helical" evidence="5">
    <location>
        <begin position="62"/>
        <end position="94"/>
    </location>
</feature>
<evidence type="ECO:0000256" key="1">
    <source>
        <dbReference type="ARBA" id="ARBA00004141"/>
    </source>
</evidence>
<dbReference type="GO" id="GO:0005794">
    <property type="term" value="C:Golgi apparatus"/>
    <property type="evidence" value="ECO:0007669"/>
    <property type="project" value="TreeGrafter"/>
</dbReference>
<accession>D2JWT9</accession>
<evidence type="ECO:0000256" key="4">
    <source>
        <dbReference type="ARBA" id="ARBA00023136"/>
    </source>
</evidence>
<comment type="subcellular location">
    <subcellularLocation>
        <location evidence="1 5">Membrane</location>
        <topology evidence="1 5">Multi-pass membrane protein</topology>
    </subcellularLocation>
</comment>
<dbReference type="GO" id="GO:0016020">
    <property type="term" value="C:membrane"/>
    <property type="evidence" value="ECO:0007669"/>
    <property type="project" value="UniProtKB-SubCell"/>
</dbReference>
<dbReference type="PANTHER" id="PTHR19317:SF0">
    <property type="entry name" value="PRENYLATED RAB ACCEPTOR PROTEIN 1"/>
    <property type="match status" value="1"/>
</dbReference>
<dbReference type="InterPro" id="IPR004895">
    <property type="entry name" value="Prenylated_rab_accept_PRA1"/>
</dbReference>
<evidence type="ECO:0000313" key="6">
    <source>
        <dbReference type="EMBL" id="ACZ80642.1"/>
    </source>
</evidence>
<protein>
    <recommendedName>
        <fullName evidence="5">PRA1 family protein</fullName>
    </recommendedName>
</protein>
<dbReference type="VEuPathDB" id="FungiDB:L204_03778"/>
<proteinExistence type="inferred from homology"/>
<keyword evidence="4 5" id="KW-0472">Membrane</keyword>
<feature type="transmembrane region" description="Helical" evidence="5">
    <location>
        <begin position="114"/>
        <end position="139"/>
    </location>
</feature>
<evidence type="ECO:0000256" key="3">
    <source>
        <dbReference type="ARBA" id="ARBA00022989"/>
    </source>
</evidence>
<evidence type="ECO:0000256" key="2">
    <source>
        <dbReference type="ARBA" id="ARBA00022692"/>
    </source>
</evidence>
<sequence length="193" mass="21748">MDVVNNINNIQNYTRNFKNSLKDTKIRHPGEFFDYQRISRPKDMQEYLKRASYNVRYFSANYAIVVFLLGIYSLVTNALLLMSLGFLIGGFLAINRFVSEPIEFNGKTITPQNLYIGLFVIGIPLLWFAAPISTFFWLVGSSGCVIGAHAGLLEPGVESEYTGIEAVLSHQQRPTRTSIGLNIVFSLHLAHPR</sequence>
<organism evidence="6">
    <name type="scientific">Cryptococcus depauperatus</name>
    <dbReference type="NCBI Taxonomy" id="5208"/>
    <lineage>
        <taxon>Eukaryota</taxon>
        <taxon>Fungi</taxon>
        <taxon>Dikarya</taxon>
        <taxon>Basidiomycota</taxon>
        <taxon>Agaricomycotina</taxon>
        <taxon>Tremellomycetes</taxon>
        <taxon>Tremellales</taxon>
        <taxon>Cryptococcaceae</taxon>
        <taxon>Cryptococcus</taxon>
    </lineage>
</organism>
<dbReference type="PANTHER" id="PTHR19317">
    <property type="entry name" value="PRENYLATED RAB ACCEPTOR 1-RELATED"/>
    <property type="match status" value="1"/>
</dbReference>